<protein>
    <submittedName>
        <fullName evidence="1">TetR family transcriptional regulator</fullName>
    </submittedName>
</protein>
<comment type="caution">
    <text evidence="1">The sequence shown here is derived from an EMBL/GenBank/DDBJ whole genome shotgun (WGS) entry which is preliminary data.</text>
</comment>
<dbReference type="PATRIC" id="fig|1210046.3.peg.2886"/>
<dbReference type="EMBL" id="ALWX01000084">
    <property type="protein sequence ID" value="EKA60018.1"/>
    <property type="molecule type" value="Genomic_DNA"/>
</dbReference>
<evidence type="ECO:0000313" key="2">
    <source>
        <dbReference type="Proteomes" id="UP000004474"/>
    </source>
</evidence>
<reference evidence="1 2" key="1">
    <citation type="journal article" date="2012" name="J. Bacteriol.">
        <title>Genome Sequence of Janibacter hoylei MTCC8307, Isolated from the Stratospheric Air.</title>
        <authorList>
            <person name="Pawar S.P."/>
            <person name="Dhotre D.P."/>
            <person name="Shetty S.A."/>
            <person name="Chowdhury S.P."/>
            <person name="Chaudhari B.L."/>
            <person name="Shouche Y.S."/>
        </authorList>
    </citation>
    <scope>NUCLEOTIDE SEQUENCE [LARGE SCALE GENOMIC DNA]</scope>
    <source>
        <strain evidence="1 2">PVAS-1</strain>
    </source>
</reference>
<name>K1EL14_9MICO</name>
<dbReference type="AlphaFoldDB" id="K1EL14"/>
<accession>K1EL14</accession>
<dbReference type="eggNOG" id="COG1309">
    <property type="taxonomic scope" value="Bacteria"/>
</dbReference>
<dbReference type="STRING" id="1210046.B277_15023"/>
<dbReference type="Gene3D" id="1.10.357.10">
    <property type="entry name" value="Tetracycline Repressor, domain 2"/>
    <property type="match status" value="1"/>
</dbReference>
<dbReference type="Proteomes" id="UP000004474">
    <property type="component" value="Unassembled WGS sequence"/>
</dbReference>
<evidence type="ECO:0000313" key="1">
    <source>
        <dbReference type="EMBL" id="EKA60018.1"/>
    </source>
</evidence>
<gene>
    <name evidence="1" type="ORF">B277_15023</name>
</gene>
<proteinExistence type="predicted"/>
<sequence length="130" mass="14144">MDAFVVQRFREALASVPLEGTTAEIAAGRDAAVARMFATNPEVIDYLRRVVVTPGPGDIGLARLLIEETIAQTQTLRNHGVTRSGVPVTEQAVAVLLRQLGTWLLQPTLDRIWQLSGAEGDSPEVRVTLR</sequence>
<dbReference type="RefSeq" id="WP_007929550.1">
    <property type="nucleotide sequence ID" value="NZ_ALWX01000084.1"/>
</dbReference>
<organism evidence="1 2">
    <name type="scientific">Janibacter hoylei PVAS-1</name>
    <dbReference type="NCBI Taxonomy" id="1210046"/>
    <lineage>
        <taxon>Bacteria</taxon>
        <taxon>Bacillati</taxon>
        <taxon>Actinomycetota</taxon>
        <taxon>Actinomycetes</taxon>
        <taxon>Micrococcales</taxon>
        <taxon>Intrasporangiaceae</taxon>
        <taxon>Janibacter</taxon>
    </lineage>
</organism>